<proteinExistence type="inferred from homology"/>
<keyword evidence="11" id="KW-1185">Reference proteome</keyword>
<dbReference type="SUPFAM" id="SSF144083">
    <property type="entry name" value="Magnesium transport protein CorA, transmembrane region"/>
    <property type="match status" value="1"/>
</dbReference>
<dbReference type="InterPro" id="IPR002523">
    <property type="entry name" value="MgTranspt_CorA/ZnTranspt_ZntB"/>
</dbReference>
<protein>
    <recommendedName>
        <fullName evidence="12">Cora family metal ion transporter</fullName>
    </recommendedName>
</protein>
<dbReference type="Gene3D" id="1.20.58.340">
    <property type="entry name" value="Magnesium transport protein CorA, transmembrane region"/>
    <property type="match status" value="2"/>
</dbReference>
<dbReference type="PANTHER" id="PTHR46494:SF1">
    <property type="entry name" value="CORA FAMILY METAL ION TRANSPORTER (EUROFUNG)"/>
    <property type="match status" value="1"/>
</dbReference>
<evidence type="ECO:0000256" key="7">
    <source>
        <dbReference type="ARBA" id="ARBA00023136"/>
    </source>
</evidence>
<evidence type="ECO:0008006" key="12">
    <source>
        <dbReference type="Google" id="ProtNLM"/>
    </source>
</evidence>
<gene>
    <name evidence="10" type="ORF">BDW59DRAFT_29571</name>
</gene>
<comment type="caution">
    <text evidence="10">The sequence shown here is derived from an EMBL/GenBank/DDBJ whole genome shotgun (WGS) entry which is preliminary data.</text>
</comment>
<dbReference type="Pfam" id="PF01544">
    <property type="entry name" value="CorA"/>
    <property type="match status" value="1"/>
</dbReference>
<evidence type="ECO:0000256" key="8">
    <source>
        <dbReference type="SAM" id="MobiDB-lite"/>
    </source>
</evidence>
<comment type="similarity">
    <text evidence="2">Belongs to the CorA metal ion transporter (MIT) (TC 1.A.35) family.</text>
</comment>
<dbReference type="EMBL" id="JBFXLS010000014">
    <property type="protein sequence ID" value="KAL2830029.1"/>
    <property type="molecule type" value="Genomic_DNA"/>
</dbReference>
<evidence type="ECO:0000256" key="4">
    <source>
        <dbReference type="ARBA" id="ARBA00022475"/>
    </source>
</evidence>
<evidence type="ECO:0000256" key="9">
    <source>
        <dbReference type="SAM" id="Phobius"/>
    </source>
</evidence>
<dbReference type="Proteomes" id="UP001610335">
    <property type="component" value="Unassembled WGS sequence"/>
</dbReference>
<reference evidence="10 11" key="1">
    <citation type="submission" date="2024-07" db="EMBL/GenBank/DDBJ databases">
        <title>Section-level genome sequencing and comparative genomics of Aspergillus sections Usti and Cavernicolus.</title>
        <authorList>
            <consortium name="Lawrence Berkeley National Laboratory"/>
            <person name="Nybo J.L."/>
            <person name="Vesth T.C."/>
            <person name="Theobald S."/>
            <person name="Frisvad J.C."/>
            <person name="Larsen T.O."/>
            <person name="Kjaerboelling I."/>
            <person name="Rothschild-Mancinelli K."/>
            <person name="Lyhne E.K."/>
            <person name="Kogle M.E."/>
            <person name="Barry K."/>
            <person name="Clum A."/>
            <person name="Na H."/>
            <person name="Ledsgaard L."/>
            <person name="Lin J."/>
            <person name="Lipzen A."/>
            <person name="Kuo A."/>
            <person name="Riley R."/>
            <person name="Mondo S."/>
            <person name="LaButti K."/>
            <person name="Haridas S."/>
            <person name="Pangalinan J."/>
            <person name="Salamov A.A."/>
            <person name="Simmons B.A."/>
            <person name="Magnuson J.K."/>
            <person name="Chen J."/>
            <person name="Drula E."/>
            <person name="Henrissat B."/>
            <person name="Wiebenga A."/>
            <person name="Lubbers R.J."/>
            <person name="Gomes A.C."/>
            <person name="Makela M.R."/>
            <person name="Stajich J."/>
            <person name="Grigoriev I.V."/>
            <person name="Mortensen U.H."/>
            <person name="De vries R.P."/>
            <person name="Baker S.E."/>
            <person name="Andersen M.R."/>
        </authorList>
    </citation>
    <scope>NUCLEOTIDE SEQUENCE [LARGE SCALE GENOMIC DNA]</scope>
    <source>
        <strain evidence="10 11">CBS 600.67</strain>
    </source>
</reference>
<dbReference type="PANTHER" id="PTHR46494">
    <property type="entry name" value="CORA FAMILY METAL ION TRANSPORTER (EUROFUNG)"/>
    <property type="match status" value="1"/>
</dbReference>
<evidence type="ECO:0000313" key="10">
    <source>
        <dbReference type="EMBL" id="KAL2830029.1"/>
    </source>
</evidence>
<accession>A0ABR4IQK6</accession>
<keyword evidence="5 9" id="KW-0812">Transmembrane</keyword>
<dbReference type="InterPro" id="IPR045861">
    <property type="entry name" value="CorA_cytoplasmic_dom"/>
</dbReference>
<keyword evidence="4" id="KW-1003">Cell membrane</keyword>
<feature type="compositionally biased region" description="Acidic residues" evidence="8">
    <location>
        <begin position="217"/>
        <end position="227"/>
    </location>
</feature>
<comment type="subcellular location">
    <subcellularLocation>
        <location evidence="1">Cell membrane</location>
        <topology evidence="1">Multi-pass membrane protein</topology>
    </subcellularLocation>
</comment>
<feature type="region of interest" description="Disordered" evidence="8">
    <location>
        <begin position="1"/>
        <end position="92"/>
    </location>
</feature>
<feature type="region of interest" description="Disordered" evidence="8">
    <location>
        <begin position="270"/>
        <end position="299"/>
    </location>
</feature>
<evidence type="ECO:0000256" key="3">
    <source>
        <dbReference type="ARBA" id="ARBA00022448"/>
    </source>
</evidence>
<dbReference type="InterPro" id="IPR045863">
    <property type="entry name" value="CorA_TM1_TM2"/>
</dbReference>
<dbReference type="SUPFAM" id="SSF143865">
    <property type="entry name" value="CorA soluble domain-like"/>
    <property type="match status" value="1"/>
</dbReference>
<evidence type="ECO:0000256" key="6">
    <source>
        <dbReference type="ARBA" id="ARBA00022989"/>
    </source>
</evidence>
<keyword evidence="7 9" id="KW-0472">Membrane</keyword>
<evidence type="ECO:0000256" key="5">
    <source>
        <dbReference type="ARBA" id="ARBA00022692"/>
    </source>
</evidence>
<dbReference type="Gene3D" id="3.30.460.20">
    <property type="entry name" value="CorA soluble domain-like"/>
    <property type="match status" value="1"/>
</dbReference>
<evidence type="ECO:0000313" key="11">
    <source>
        <dbReference type="Proteomes" id="UP001610335"/>
    </source>
</evidence>
<organism evidence="10 11">
    <name type="scientific">Aspergillus cavernicola</name>
    <dbReference type="NCBI Taxonomy" id="176166"/>
    <lineage>
        <taxon>Eukaryota</taxon>
        <taxon>Fungi</taxon>
        <taxon>Dikarya</taxon>
        <taxon>Ascomycota</taxon>
        <taxon>Pezizomycotina</taxon>
        <taxon>Eurotiomycetes</taxon>
        <taxon>Eurotiomycetidae</taxon>
        <taxon>Eurotiales</taxon>
        <taxon>Aspergillaceae</taxon>
        <taxon>Aspergillus</taxon>
        <taxon>Aspergillus subgen. Nidulantes</taxon>
    </lineage>
</organism>
<feature type="transmembrane region" description="Helical" evidence="9">
    <location>
        <begin position="551"/>
        <end position="572"/>
    </location>
</feature>
<feature type="transmembrane region" description="Helical" evidence="9">
    <location>
        <begin position="584"/>
        <end position="602"/>
    </location>
</feature>
<sequence>MSVHSYDHATFADTPSPRSQAVPDLEANPYSHRQPASPSTWEPASPDTHTIPARANSQDTVRHRARRANTARSYRPDTVTHDPNWQPGTEPGIDPARPLPAYNAEWMASISTSLHRRCEITVVDFSQNEMRQYALDNDSIEQFLSREREPWVQCRWINVNGLSWDVIRILGNQKGLHKLAIEDLINATNRTKVDWYSDHAYIVLTLQKLINLRQESSDSEDEDTDDNESWRPGRSSSTISSRSVSLKKPTKRNVILAALRDVLWPRHKNDETVNRNADGAGSRPGLNGSSTTPKFGDIAEVPGSARSIQRYRGGPNEDRIAFMERHAVLAAKGLAVTLEQVSIFLHADNTVTSFFEASAEDIETPIARRLTQPETILRQSCDASMLVQAILDAIIDLAIPVTTAYQDAIGDLELDVLTDPDVDQSKSLYILTSEIAILRSVMQPIATIINALRDHRSEPVSTPGLAAFRPAGVSTPSSMPPHIGIATPNLMSIGGTSVSISPMCHTYLGDALDHCITLVEEYDQMRRAADNMIDLIFNTIGAYQNESMKQLTLVTCLYLPLTFLTGYFGMNFERFTGVTEHSDAYFWIIAPPFVFATTLILMRDKLQRYVVLLAQRRLITSSRRQRRRKSSKRD</sequence>
<keyword evidence="6 9" id="KW-1133">Transmembrane helix</keyword>
<evidence type="ECO:0000256" key="1">
    <source>
        <dbReference type="ARBA" id="ARBA00004651"/>
    </source>
</evidence>
<feature type="compositionally biased region" description="Low complexity" evidence="8">
    <location>
        <begin position="230"/>
        <end position="244"/>
    </location>
</feature>
<evidence type="ECO:0000256" key="2">
    <source>
        <dbReference type="ARBA" id="ARBA00009765"/>
    </source>
</evidence>
<keyword evidence="3" id="KW-0813">Transport</keyword>
<name>A0ABR4IQK6_9EURO</name>
<feature type="region of interest" description="Disordered" evidence="8">
    <location>
        <begin position="214"/>
        <end position="245"/>
    </location>
</feature>